<name>A0A9D2PVS7_9MICO</name>
<dbReference type="AlphaFoldDB" id="A0A9D2PVS7"/>
<feature type="region of interest" description="Disordered" evidence="1">
    <location>
        <begin position="1"/>
        <end position="117"/>
    </location>
</feature>
<sequence length="289" mass="28473">MSDGESTPPARRTRPSYGLPGPTSPAPGGDGGNGTPASGSTPYGAPAQGGSHGSQPYGSPAYGTPAYGSPAYGEPSHSAPSGGEGWASQPPQGPGQDPYQPLTGPLPGSGGPETAPRGRRRGLLPLLIGLVLLLVIGPAAAIGGILWSVGSLAGDATTGPNEMGAATAEVEVEANNMLLVYVPQADSSTAECTAEGSQPGAVSSVPSSTAITFGDGSEYVQTLGVAALEDTTVSISCTGTDAPAYLGPYSLFKMAGPLLIGPIIGVVAGLIGLVLTIVGIVLLVRSRRS</sequence>
<reference evidence="3" key="1">
    <citation type="journal article" date="2021" name="PeerJ">
        <title>Extensive microbial diversity within the chicken gut microbiome revealed by metagenomics and culture.</title>
        <authorList>
            <person name="Gilroy R."/>
            <person name="Ravi A."/>
            <person name="Getino M."/>
            <person name="Pursley I."/>
            <person name="Horton D.L."/>
            <person name="Alikhan N.F."/>
            <person name="Baker D."/>
            <person name="Gharbi K."/>
            <person name="Hall N."/>
            <person name="Watson M."/>
            <person name="Adriaenssens E.M."/>
            <person name="Foster-Nyarko E."/>
            <person name="Jarju S."/>
            <person name="Secka A."/>
            <person name="Antonio M."/>
            <person name="Oren A."/>
            <person name="Chaudhuri R.R."/>
            <person name="La Ragione R."/>
            <person name="Hildebrand F."/>
            <person name="Pallen M.J."/>
        </authorList>
    </citation>
    <scope>NUCLEOTIDE SEQUENCE</scope>
    <source>
        <strain evidence="3">CHK130-7132</strain>
    </source>
</reference>
<feature type="compositionally biased region" description="Low complexity" evidence="1">
    <location>
        <begin position="94"/>
        <end position="106"/>
    </location>
</feature>
<feature type="transmembrane region" description="Helical" evidence="2">
    <location>
        <begin position="259"/>
        <end position="284"/>
    </location>
</feature>
<comment type="caution">
    <text evidence="3">The sequence shown here is derived from an EMBL/GenBank/DDBJ whole genome shotgun (WGS) entry which is preliminary data.</text>
</comment>
<keyword evidence="2" id="KW-0472">Membrane</keyword>
<evidence type="ECO:0000256" key="2">
    <source>
        <dbReference type="SAM" id="Phobius"/>
    </source>
</evidence>
<feature type="transmembrane region" description="Helical" evidence="2">
    <location>
        <begin position="123"/>
        <end position="147"/>
    </location>
</feature>
<organism evidence="3 4">
    <name type="scientific">Candidatus Brachybacterium intestinipullorum</name>
    <dbReference type="NCBI Taxonomy" id="2838512"/>
    <lineage>
        <taxon>Bacteria</taxon>
        <taxon>Bacillati</taxon>
        <taxon>Actinomycetota</taxon>
        <taxon>Actinomycetes</taxon>
        <taxon>Micrococcales</taxon>
        <taxon>Dermabacteraceae</taxon>
        <taxon>Brachybacterium</taxon>
    </lineage>
</organism>
<dbReference type="Proteomes" id="UP000823854">
    <property type="component" value="Unassembled WGS sequence"/>
</dbReference>
<protein>
    <submittedName>
        <fullName evidence="3">Uncharacterized protein</fullName>
    </submittedName>
</protein>
<evidence type="ECO:0000313" key="3">
    <source>
        <dbReference type="EMBL" id="HJC68238.1"/>
    </source>
</evidence>
<reference evidence="3" key="2">
    <citation type="submission" date="2021-04" db="EMBL/GenBank/DDBJ databases">
        <authorList>
            <person name="Gilroy R."/>
        </authorList>
    </citation>
    <scope>NUCLEOTIDE SEQUENCE</scope>
    <source>
        <strain evidence="3">CHK130-7132</strain>
    </source>
</reference>
<proteinExistence type="predicted"/>
<keyword evidence="2" id="KW-0812">Transmembrane</keyword>
<accession>A0A9D2PVS7</accession>
<gene>
    <name evidence="3" type="ORF">H9932_00980</name>
</gene>
<evidence type="ECO:0000256" key="1">
    <source>
        <dbReference type="SAM" id="MobiDB-lite"/>
    </source>
</evidence>
<evidence type="ECO:0000313" key="4">
    <source>
        <dbReference type="Proteomes" id="UP000823854"/>
    </source>
</evidence>
<dbReference type="EMBL" id="DWWC01000023">
    <property type="protein sequence ID" value="HJC68238.1"/>
    <property type="molecule type" value="Genomic_DNA"/>
</dbReference>
<keyword evidence="2" id="KW-1133">Transmembrane helix</keyword>